<protein>
    <submittedName>
        <fullName evidence="1">Uncharacterized protein</fullName>
    </submittedName>
</protein>
<comment type="caution">
    <text evidence="1">The sequence shown here is derived from an EMBL/GenBank/DDBJ whole genome shotgun (WGS) entry which is preliminary data.</text>
</comment>
<name>A0A3M0GT47_9FLAO</name>
<proteinExistence type="predicted"/>
<reference evidence="1 2" key="1">
    <citation type="submission" date="2018-10" db="EMBL/GenBank/DDBJ databases">
        <title>Dokdonia luteus sp. nov., isolated from sea water.</title>
        <authorList>
            <person name="Zhou L.Y."/>
            <person name="Du Z.J."/>
        </authorList>
    </citation>
    <scope>NUCLEOTIDE SEQUENCE [LARGE SCALE GENOMIC DNA]</scope>
    <source>
        <strain evidence="1 2">SH27</strain>
    </source>
</reference>
<gene>
    <name evidence="1" type="ORF">EAX61_06650</name>
</gene>
<dbReference type="Proteomes" id="UP000281985">
    <property type="component" value="Unassembled WGS sequence"/>
</dbReference>
<organism evidence="1 2">
    <name type="scientific">Dokdonia sinensis</name>
    <dbReference type="NCBI Taxonomy" id="2479847"/>
    <lineage>
        <taxon>Bacteria</taxon>
        <taxon>Pseudomonadati</taxon>
        <taxon>Bacteroidota</taxon>
        <taxon>Flavobacteriia</taxon>
        <taxon>Flavobacteriales</taxon>
        <taxon>Flavobacteriaceae</taxon>
        <taxon>Dokdonia</taxon>
    </lineage>
</organism>
<dbReference type="SUPFAM" id="SSF49464">
    <property type="entry name" value="Carboxypeptidase regulatory domain-like"/>
    <property type="match status" value="1"/>
</dbReference>
<evidence type="ECO:0000313" key="1">
    <source>
        <dbReference type="EMBL" id="RMB60496.1"/>
    </source>
</evidence>
<evidence type="ECO:0000313" key="2">
    <source>
        <dbReference type="Proteomes" id="UP000281985"/>
    </source>
</evidence>
<keyword evidence="2" id="KW-1185">Reference proteome</keyword>
<sequence length="235" mass="26180">MGEVRLDGKGLENCHVANKNTGDATITDRGGSFFINASEGDMITFTHVSAEKKNVFVTKQNIKSSVISVNLEEAKNELEEVSLSVNTRITASSVGLPNAGKPIPTTNERRLATAGDFKPIHLLSLLAGNLQLDPIINAISGRTARIKKHIEVDNEIAINEILVWYYEEWLRERLDVTEEETIQFMDYLTDAEGIEKLLEENSTAKVQIYLLDQYEAFQKIKNDITPLPEVIDGGF</sequence>
<dbReference type="AlphaFoldDB" id="A0A3M0GT47"/>
<dbReference type="EMBL" id="REFV01000005">
    <property type="protein sequence ID" value="RMB60496.1"/>
    <property type="molecule type" value="Genomic_DNA"/>
</dbReference>
<dbReference type="InterPro" id="IPR008969">
    <property type="entry name" value="CarboxyPept-like_regulatory"/>
</dbReference>
<accession>A0A3M0GT47</accession>